<reference evidence="1" key="1">
    <citation type="submission" date="2018-06" db="EMBL/GenBank/DDBJ databases">
        <authorList>
            <consortium name="GenomeTrakr network: Whole genome sequencing for foodborne pathogen traceback"/>
        </authorList>
    </citation>
    <scope>NUCLEOTIDE SEQUENCE</scope>
    <source>
        <strain evidence="1">PSU-0700</strain>
    </source>
</reference>
<evidence type="ECO:0000313" key="2">
    <source>
        <dbReference type="Proteomes" id="UP000735456"/>
    </source>
</evidence>
<dbReference type="EMBL" id="AATQVU010000001">
    <property type="protein sequence ID" value="EFO3163579.1"/>
    <property type="molecule type" value="Genomic_DNA"/>
</dbReference>
<name>A0A9P2I4X5_ECOLX</name>
<evidence type="ECO:0000313" key="1">
    <source>
        <dbReference type="EMBL" id="EFO3163579.1"/>
    </source>
</evidence>
<comment type="caution">
    <text evidence="1">The sequence shown here is derived from an EMBL/GenBank/DDBJ whole genome shotgun (WGS) entry which is preliminary data.</text>
</comment>
<dbReference type="AlphaFoldDB" id="A0A9P2I4X5"/>
<dbReference type="Proteomes" id="UP000735456">
    <property type="component" value="Unassembled WGS sequence"/>
</dbReference>
<proteinExistence type="predicted"/>
<protein>
    <submittedName>
        <fullName evidence="1">Uncharacterized protein</fullName>
    </submittedName>
</protein>
<organism evidence="1 2">
    <name type="scientific">Escherichia coli O8</name>
    <dbReference type="NCBI Taxonomy" id="1010796"/>
    <lineage>
        <taxon>Bacteria</taxon>
        <taxon>Pseudomonadati</taxon>
        <taxon>Pseudomonadota</taxon>
        <taxon>Gammaproteobacteria</taxon>
        <taxon>Enterobacterales</taxon>
        <taxon>Enterobacteriaceae</taxon>
        <taxon>Escherichia</taxon>
    </lineage>
</organism>
<gene>
    <name evidence="1" type="ORF">DP913_00670</name>
</gene>
<sequence length="75" mass="8836">MDAMLKCLPEVARVVIPAVQARITASTNDDEVMIIIHEEIMNWYEYAMRFNEKYQQFSKEERLEFASLVLSFFGK</sequence>
<accession>A0A9P2I4X5</accession>